<name>A0ABV2KN15_9HYPH</name>
<accession>A0ABV2KN15</accession>
<gene>
    <name evidence="4" type="ORF">ABID44_002812</name>
</gene>
<dbReference type="EMBL" id="JBEPMN010000011">
    <property type="protein sequence ID" value="MET3662474.1"/>
    <property type="molecule type" value="Genomic_DNA"/>
</dbReference>
<comment type="caution">
    <text evidence="4">The sequence shown here is derived from an EMBL/GenBank/DDBJ whole genome shotgun (WGS) entry which is preliminary data.</text>
</comment>
<dbReference type="PANTHER" id="PTHR30273">
    <property type="entry name" value="PERIPLASMIC SIGNAL SENSOR AND SIGMA FACTOR ACTIVATOR FECR-RELATED"/>
    <property type="match status" value="1"/>
</dbReference>
<dbReference type="RefSeq" id="WP_354152323.1">
    <property type="nucleotide sequence ID" value="NZ_JBEPMN010000011.1"/>
</dbReference>
<dbReference type="InterPro" id="IPR032623">
    <property type="entry name" value="FecR_N"/>
</dbReference>
<organism evidence="4 5">
    <name type="scientific">Aquamicrobium ahrensii</name>
    <dbReference type="NCBI Taxonomy" id="469551"/>
    <lineage>
        <taxon>Bacteria</taxon>
        <taxon>Pseudomonadati</taxon>
        <taxon>Pseudomonadota</taxon>
        <taxon>Alphaproteobacteria</taxon>
        <taxon>Hyphomicrobiales</taxon>
        <taxon>Phyllobacteriaceae</taxon>
        <taxon>Aquamicrobium</taxon>
    </lineage>
</organism>
<protein>
    <submittedName>
        <fullName evidence="4">Transmembrane sensor</fullName>
    </submittedName>
</protein>
<feature type="domain" description="FecR N-terminal" evidence="3">
    <location>
        <begin position="14"/>
        <end position="56"/>
    </location>
</feature>
<evidence type="ECO:0000313" key="5">
    <source>
        <dbReference type="Proteomes" id="UP001549143"/>
    </source>
</evidence>
<dbReference type="Pfam" id="PF04773">
    <property type="entry name" value="FecR"/>
    <property type="match status" value="1"/>
</dbReference>
<reference evidence="4 5" key="1">
    <citation type="submission" date="2024-06" db="EMBL/GenBank/DDBJ databases">
        <title>Genomic Encyclopedia of Type Strains, Phase IV (KMG-IV): sequencing the most valuable type-strain genomes for metagenomic binning, comparative biology and taxonomic classification.</title>
        <authorList>
            <person name="Goeker M."/>
        </authorList>
    </citation>
    <scope>NUCLEOTIDE SEQUENCE [LARGE SCALE GENOMIC DNA]</scope>
    <source>
        <strain evidence="4 5">DSM 19730</strain>
    </source>
</reference>
<evidence type="ECO:0000259" key="2">
    <source>
        <dbReference type="Pfam" id="PF04773"/>
    </source>
</evidence>
<proteinExistence type="predicted"/>
<dbReference type="PIRSF" id="PIRSF018266">
    <property type="entry name" value="FecR"/>
    <property type="match status" value="1"/>
</dbReference>
<feature type="transmembrane region" description="Helical" evidence="1">
    <location>
        <begin position="85"/>
        <end position="104"/>
    </location>
</feature>
<evidence type="ECO:0000313" key="4">
    <source>
        <dbReference type="EMBL" id="MET3662474.1"/>
    </source>
</evidence>
<keyword evidence="1" id="KW-1133">Transmembrane helix</keyword>
<sequence>MTVDADQKTDELIEAAVRWVARLNSGTATRADRQEWRAWRMTSPGHERAAVEAERLWSDISQLHVDPATGLVKPGRKPRPVSRRAVLTGLIGLAAAGAAGGGMWRSGAFTRILADHATSVATTNLIELPDGSRVTLSARSAIDVLFGPDTRGVSLLQGQAFFEVASGPSHPFRVAMDGLSIRSHGAAFNVTRDLPDGGTEIAVAADMARVFAPAASYIDLREGDIVAVNGSGHIGPVRTQDVAETGAWRQGFYRANARTLAEVVAALSPWYGGSIVIAGRGLHALRVDAVLDLRDPRGSLDALQGGLPIHVRHLANLLTVISTA</sequence>
<evidence type="ECO:0000256" key="1">
    <source>
        <dbReference type="SAM" id="Phobius"/>
    </source>
</evidence>
<keyword evidence="1 4" id="KW-0812">Transmembrane</keyword>
<keyword evidence="1" id="KW-0472">Membrane</keyword>
<dbReference type="InterPro" id="IPR006860">
    <property type="entry name" value="FecR"/>
</dbReference>
<dbReference type="Proteomes" id="UP001549143">
    <property type="component" value="Unassembled WGS sequence"/>
</dbReference>
<dbReference type="InterPro" id="IPR012373">
    <property type="entry name" value="Ferrdict_sens_TM"/>
</dbReference>
<evidence type="ECO:0000259" key="3">
    <source>
        <dbReference type="Pfam" id="PF16220"/>
    </source>
</evidence>
<dbReference type="PANTHER" id="PTHR30273:SF2">
    <property type="entry name" value="PROTEIN FECR"/>
    <property type="match status" value="1"/>
</dbReference>
<keyword evidence="5" id="KW-1185">Reference proteome</keyword>
<feature type="domain" description="FecR protein" evidence="2">
    <location>
        <begin position="117"/>
        <end position="204"/>
    </location>
</feature>
<dbReference type="Gene3D" id="2.60.120.1440">
    <property type="match status" value="1"/>
</dbReference>
<dbReference type="Pfam" id="PF16220">
    <property type="entry name" value="DUF4880"/>
    <property type="match status" value="1"/>
</dbReference>